<dbReference type="STRING" id="1590841.A0A2R6PZI3"/>
<dbReference type="Gramene" id="PSR99564">
    <property type="protein sequence ID" value="PSR99564"/>
    <property type="gene ID" value="CEY00_Acc23538"/>
</dbReference>
<dbReference type="AlphaFoldDB" id="A0A2R6PZI3"/>
<reference evidence="2" key="2">
    <citation type="journal article" date="2018" name="BMC Genomics">
        <title>A manually annotated Actinidia chinensis var. chinensis (kiwifruit) genome highlights the challenges associated with draft genomes and gene prediction in plants.</title>
        <authorList>
            <person name="Pilkington S.M."/>
            <person name="Crowhurst R."/>
            <person name="Hilario E."/>
            <person name="Nardozza S."/>
            <person name="Fraser L."/>
            <person name="Peng Y."/>
            <person name="Gunaseelan K."/>
            <person name="Simpson R."/>
            <person name="Tahir J."/>
            <person name="Deroles S.C."/>
            <person name="Templeton K."/>
            <person name="Luo Z."/>
            <person name="Davy M."/>
            <person name="Cheng C."/>
            <person name="McNeilage M."/>
            <person name="Scaglione D."/>
            <person name="Liu Y."/>
            <person name="Zhang Q."/>
            <person name="Datson P."/>
            <person name="De Silva N."/>
            <person name="Gardiner S.E."/>
            <person name="Bassett H."/>
            <person name="Chagne D."/>
            <person name="McCallum J."/>
            <person name="Dzierzon H."/>
            <person name="Deng C."/>
            <person name="Wang Y.Y."/>
            <person name="Barron L."/>
            <person name="Manako K."/>
            <person name="Bowen J."/>
            <person name="Foster T.M."/>
            <person name="Erridge Z.A."/>
            <person name="Tiffin H."/>
            <person name="Waite C.N."/>
            <person name="Davies K.M."/>
            <person name="Grierson E.P."/>
            <person name="Laing W.A."/>
            <person name="Kirk R."/>
            <person name="Chen X."/>
            <person name="Wood M."/>
            <person name="Montefiori M."/>
            <person name="Brummell D.A."/>
            <person name="Schwinn K.E."/>
            <person name="Catanach A."/>
            <person name="Fullerton C."/>
            <person name="Li D."/>
            <person name="Meiyalaghan S."/>
            <person name="Nieuwenhuizen N."/>
            <person name="Read N."/>
            <person name="Prakash R."/>
            <person name="Hunter D."/>
            <person name="Zhang H."/>
            <person name="McKenzie M."/>
            <person name="Knabel M."/>
            <person name="Harris A."/>
            <person name="Allan A.C."/>
            <person name="Gleave A."/>
            <person name="Chen A."/>
            <person name="Janssen B.J."/>
            <person name="Plunkett B."/>
            <person name="Ampomah-Dwamena C."/>
            <person name="Voogd C."/>
            <person name="Leif D."/>
            <person name="Lafferty D."/>
            <person name="Souleyre E.J.F."/>
            <person name="Varkonyi-Gasic E."/>
            <person name="Gambi F."/>
            <person name="Hanley J."/>
            <person name="Yao J.L."/>
            <person name="Cheung J."/>
            <person name="David K.M."/>
            <person name="Warren B."/>
            <person name="Marsh K."/>
            <person name="Snowden K.C."/>
            <person name="Lin-Wang K."/>
            <person name="Brian L."/>
            <person name="Martinez-Sanchez M."/>
            <person name="Wang M."/>
            <person name="Ileperuma N."/>
            <person name="Macnee N."/>
            <person name="Campin R."/>
            <person name="McAtee P."/>
            <person name="Drummond R.S.M."/>
            <person name="Espley R.V."/>
            <person name="Ireland H.S."/>
            <person name="Wu R."/>
            <person name="Atkinson R.G."/>
            <person name="Karunairetnam S."/>
            <person name="Bulley S."/>
            <person name="Chunkath S."/>
            <person name="Hanley Z."/>
            <person name="Storey R."/>
            <person name="Thrimawithana A.H."/>
            <person name="Thomson S."/>
            <person name="David C."/>
            <person name="Testolin R."/>
            <person name="Huang H."/>
            <person name="Hellens R.P."/>
            <person name="Schaffer R.J."/>
        </authorList>
    </citation>
    <scope>NUCLEOTIDE SEQUENCE [LARGE SCALE GENOMIC DNA]</scope>
    <source>
        <strain evidence="2">cv. Red5</strain>
    </source>
</reference>
<dbReference type="InParanoid" id="A0A2R6PZI3"/>
<proteinExistence type="predicted"/>
<protein>
    <submittedName>
        <fullName evidence="1">Clusterin alpha chain like</fullName>
    </submittedName>
</protein>
<evidence type="ECO:0000313" key="2">
    <source>
        <dbReference type="Proteomes" id="UP000241394"/>
    </source>
</evidence>
<comment type="caution">
    <text evidence="1">The sequence shown here is derived from an EMBL/GenBank/DDBJ whole genome shotgun (WGS) entry which is preliminary data.</text>
</comment>
<reference evidence="1 2" key="1">
    <citation type="submission" date="2017-07" db="EMBL/GenBank/DDBJ databases">
        <title>An improved, manually edited Actinidia chinensis var. chinensis (kiwifruit) genome highlights the challenges associated with draft genomes and gene prediction in plants.</title>
        <authorList>
            <person name="Pilkington S."/>
            <person name="Crowhurst R."/>
            <person name="Hilario E."/>
            <person name="Nardozza S."/>
            <person name="Fraser L."/>
            <person name="Peng Y."/>
            <person name="Gunaseelan K."/>
            <person name="Simpson R."/>
            <person name="Tahir J."/>
            <person name="Deroles S."/>
            <person name="Templeton K."/>
            <person name="Luo Z."/>
            <person name="Davy M."/>
            <person name="Cheng C."/>
            <person name="Mcneilage M."/>
            <person name="Scaglione D."/>
            <person name="Liu Y."/>
            <person name="Zhang Q."/>
            <person name="Datson P."/>
            <person name="De Silva N."/>
            <person name="Gardiner S."/>
            <person name="Bassett H."/>
            <person name="Chagne D."/>
            <person name="Mccallum J."/>
            <person name="Dzierzon H."/>
            <person name="Deng C."/>
            <person name="Wang Y.-Y."/>
            <person name="Barron N."/>
            <person name="Manako K."/>
            <person name="Bowen J."/>
            <person name="Foster T."/>
            <person name="Erridge Z."/>
            <person name="Tiffin H."/>
            <person name="Waite C."/>
            <person name="Davies K."/>
            <person name="Grierson E."/>
            <person name="Laing W."/>
            <person name="Kirk R."/>
            <person name="Chen X."/>
            <person name="Wood M."/>
            <person name="Montefiori M."/>
            <person name="Brummell D."/>
            <person name="Schwinn K."/>
            <person name="Catanach A."/>
            <person name="Fullerton C."/>
            <person name="Li D."/>
            <person name="Meiyalaghan S."/>
            <person name="Nieuwenhuizen N."/>
            <person name="Read N."/>
            <person name="Prakash R."/>
            <person name="Hunter D."/>
            <person name="Zhang H."/>
            <person name="Mckenzie M."/>
            <person name="Knabel M."/>
            <person name="Harris A."/>
            <person name="Allan A."/>
            <person name="Chen A."/>
            <person name="Janssen B."/>
            <person name="Plunkett B."/>
            <person name="Dwamena C."/>
            <person name="Voogd C."/>
            <person name="Leif D."/>
            <person name="Lafferty D."/>
            <person name="Souleyre E."/>
            <person name="Varkonyi-Gasic E."/>
            <person name="Gambi F."/>
            <person name="Hanley J."/>
            <person name="Yao J.-L."/>
            <person name="Cheung J."/>
            <person name="David K."/>
            <person name="Warren B."/>
            <person name="Marsh K."/>
            <person name="Snowden K."/>
            <person name="Lin-Wang K."/>
            <person name="Brian L."/>
            <person name="Martinez-Sanchez M."/>
            <person name="Wang M."/>
            <person name="Ileperuma N."/>
            <person name="Macnee N."/>
            <person name="Campin R."/>
            <person name="Mcatee P."/>
            <person name="Drummond R."/>
            <person name="Espley R."/>
            <person name="Ireland H."/>
            <person name="Wu R."/>
            <person name="Atkinson R."/>
            <person name="Karunairetnam S."/>
            <person name="Bulley S."/>
            <person name="Chunkath S."/>
            <person name="Hanley Z."/>
            <person name="Storey R."/>
            <person name="Thrimawithana A."/>
            <person name="Thomson S."/>
            <person name="David C."/>
            <person name="Testolin R."/>
        </authorList>
    </citation>
    <scope>NUCLEOTIDE SEQUENCE [LARGE SCALE GENOMIC DNA]</scope>
    <source>
        <strain evidence="2">cv. Red5</strain>
        <tissue evidence="1">Young leaf</tissue>
    </source>
</reference>
<evidence type="ECO:0000313" key="1">
    <source>
        <dbReference type="EMBL" id="PSR99564.1"/>
    </source>
</evidence>
<name>A0A2R6PZI3_ACTCC</name>
<dbReference type="FunCoup" id="A0A2R6PZI3">
    <property type="interactions" value="1562"/>
</dbReference>
<dbReference type="EMBL" id="NKQK01000021">
    <property type="protein sequence ID" value="PSR99564.1"/>
    <property type="molecule type" value="Genomic_DNA"/>
</dbReference>
<keyword evidence="2" id="KW-1185">Reference proteome</keyword>
<dbReference type="PANTHER" id="PTHR35097:SF1">
    <property type="entry name" value="GDSL ESTERASE_LIPASE"/>
    <property type="match status" value="1"/>
</dbReference>
<dbReference type="PANTHER" id="PTHR35097">
    <property type="entry name" value="GDSL ESTERASE/LIPASE"/>
    <property type="match status" value="1"/>
</dbReference>
<dbReference type="OrthoDB" id="2017825at2759"/>
<dbReference type="OMA" id="TKIGGWI"/>
<dbReference type="Proteomes" id="UP000241394">
    <property type="component" value="Chromosome LG21"/>
</dbReference>
<accession>A0A2R6PZI3</accession>
<gene>
    <name evidence="1" type="ORF">CEY00_Acc23538</name>
</gene>
<sequence length="422" mass="46704">MEPIASVIDNLKGLAKSTQDFATGIFPWRRDYRRRNPIEILKRLQREAFSDLMKLRDRQDKVERVLSFYKSSKGSPFQEASTHVRGEVDMLGALLMMDNADQQNCDTIRRAGIRTGVHSRLTFETTIREKDTLVTEFVSSVKSQDDVLGSPLSLAKVFYAANISDWFSVAAIPVGAHCRDVGIATNSHHQKRALTNYSSLGPPLLNQHNGSAIGLMVRKSNVVASLAQFVSGLGMHPGSVGFMRCFSTFGQVVFELSRSTKLSLLGIHQVPKISSQKVSLGALSMPIGIFKRHEIPETSSEASTPVIGTLTHENVSTGSIALTLESELDESTRIGGWLEMNSSNPKCLQWAVSMSDTPEDEFGWGLSLGGLIQGPTRWDNFQVETFLNFNFSKRFSLQPALVYVMDGSTQFPALMFRSSWSL</sequence>
<organism evidence="1 2">
    <name type="scientific">Actinidia chinensis var. chinensis</name>
    <name type="common">Chinese soft-hair kiwi</name>
    <dbReference type="NCBI Taxonomy" id="1590841"/>
    <lineage>
        <taxon>Eukaryota</taxon>
        <taxon>Viridiplantae</taxon>
        <taxon>Streptophyta</taxon>
        <taxon>Embryophyta</taxon>
        <taxon>Tracheophyta</taxon>
        <taxon>Spermatophyta</taxon>
        <taxon>Magnoliopsida</taxon>
        <taxon>eudicotyledons</taxon>
        <taxon>Gunneridae</taxon>
        <taxon>Pentapetalae</taxon>
        <taxon>asterids</taxon>
        <taxon>Ericales</taxon>
        <taxon>Actinidiaceae</taxon>
        <taxon>Actinidia</taxon>
    </lineage>
</organism>